<dbReference type="GO" id="GO:0031505">
    <property type="term" value="P:fungal-type cell wall organization"/>
    <property type="evidence" value="ECO:0007669"/>
    <property type="project" value="TreeGrafter"/>
</dbReference>
<dbReference type="PANTHER" id="PTHR31018">
    <property type="entry name" value="SPORULATION-SPECIFIC PROTEIN-RELATED"/>
    <property type="match status" value="1"/>
</dbReference>
<evidence type="ECO:0000256" key="3">
    <source>
        <dbReference type="ARBA" id="ARBA00022525"/>
    </source>
</evidence>
<keyword evidence="7" id="KW-1185">Reference proteome</keyword>
<evidence type="ECO:0000256" key="4">
    <source>
        <dbReference type="ARBA" id="ARBA00022729"/>
    </source>
</evidence>
<proteinExistence type="predicted"/>
<dbReference type="GO" id="GO:0009277">
    <property type="term" value="C:fungal-type cell wall"/>
    <property type="evidence" value="ECO:0007669"/>
    <property type="project" value="TreeGrafter"/>
</dbReference>
<sequence>MSRDISMSASRSHSTCYKLSATHPGVGAVLVPDTDEACGNQITASSAADIAALAGCSTFTGSLTVLGLSAINSIALPALQSLTGTIKIASNPHLTSLSLDNLQSSTGTITLYNNTLLSVVNVPQLKTLNSLEIVTAPSLRQLSLANVQIINSFKVEDTGLDNSGIVPWSSFQKATDIGISNNKFLKAIDIPGLNTISGKLIVAANGLLEGKGEGASLHLSNLTTVSNCTLRHLTDIQLPSLTSVSSSLSFDETNLQLIQAPHLKTVGQTLSIVSNNNLSNISFSELTSIGGALLIANNTLLTSVNGFGQLKDISGVLNMRGDFSNVSFPKVSSVQGGMSVLSSSKDFDCSTLSKVKASARGKTICQAQVKSAKPTNSNGGEDDALLNSSNVLKVTTQGAVWAAVVLLSGLASYAI</sequence>
<gene>
    <name evidence="6" type="ORF">KI688_012970</name>
</gene>
<dbReference type="InterPro" id="IPR036941">
    <property type="entry name" value="Rcpt_L-dom_sf"/>
</dbReference>
<dbReference type="InterPro" id="IPR051648">
    <property type="entry name" value="CWI-Assembly_Regulator"/>
</dbReference>
<keyword evidence="3" id="KW-0964">Secreted</keyword>
<reference evidence="6" key="1">
    <citation type="submission" date="2021-06" db="EMBL/GenBank/DDBJ databases">
        <title>Genome Sequence of Mortierella hyaline Strain SCG-10, a Cold-Adapted, Nitrate-Reducing Fungus Isolated from Soil in Minnesota, USA.</title>
        <authorList>
            <person name="Aldossari N."/>
        </authorList>
    </citation>
    <scope>NUCLEOTIDE SEQUENCE</scope>
    <source>
        <strain evidence="6">SCG-10</strain>
    </source>
</reference>
<evidence type="ECO:0000313" key="6">
    <source>
        <dbReference type="EMBL" id="KAG9067058.1"/>
    </source>
</evidence>
<dbReference type="SUPFAM" id="SSF52058">
    <property type="entry name" value="L domain-like"/>
    <property type="match status" value="2"/>
</dbReference>
<protein>
    <submittedName>
        <fullName evidence="6">Uncharacterized protein</fullName>
    </submittedName>
</protein>
<evidence type="ECO:0000256" key="1">
    <source>
        <dbReference type="ARBA" id="ARBA00004191"/>
    </source>
</evidence>
<accession>A0A9P8BTC3</accession>
<keyword evidence="4" id="KW-0732">Signal</keyword>
<evidence type="ECO:0000256" key="2">
    <source>
        <dbReference type="ARBA" id="ARBA00022512"/>
    </source>
</evidence>
<evidence type="ECO:0000313" key="7">
    <source>
        <dbReference type="Proteomes" id="UP000707451"/>
    </source>
</evidence>
<comment type="subcellular location">
    <subcellularLocation>
        <location evidence="1">Secreted</location>
        <location evidence="1">Cell wall</location>
    </subcellularLocation>
</comment>
<dbReference type="OrthoDB" id="536881at2759"/>
<dbReference type="AlphaFoldDB" id="A0A9P8BTC3"/>
<keyword evidence="2" id="KW-0134">Cell wall</keyword>
<organism evidence="6 7">
    <name type="scientific">Linnemannia hyalina</name>
    <dbReference type="NCBI Taxonomy" id="64524"/>
    <lineage>
        <taxon>Eukaryota</taxon>
        <taxon>Fungi</taxon>
        <taxon>Fungi incertae sedis</taxon>
        <taxon>Mucoromycota</taxon>
        <taxon>Mortierellomycotina</taxon>
        <taxon>Mortierellomycetes</taxon>
        <taxon>Mortierellales</taxon>
        <taxon>Mortierellaceae</taxon>
        <taxon>Linnemannia</taxon>
    </lineage>
</organism>
<dbReference type="PANTHER" id="PTHR31018:SF3">
    <property type="entry name" value="RECEPTOR PROTEIN-TYROSINE KINASE"/>
    <property type="match status" value="1"/>
</dbReference>
<dbReference type="Gene3D" id="3.80.20.20">
    <property type="entry name" value="Receptor L-domain"/>
    <property type="match status" value="1"/>
</dbReference>
<dbReference type="GO" id="GO:0005886">
    <property type="term" value="C:plasma membrane"/>
    <property type="evidence" value="ECO:0007669"/>
    <property type="project" value="TreeGrafter"/>
</dbReference>
<dbReference type="GO" id="GO:0009986">
    <property type="term" value="C:cell surface"/>
    <property type="evidence" value="ECO:0007669"/>
    <property type="project" value="TreeGrafter"/>
</dbReference>
<dbReference type="EMBL" id="JAHRHY010000009">
    <property type="protein sequence ID" value="KAG9067058.1"/>
    <property type="molecule type" value="Genomic_DNA"/>
</dbReference>
<evidence type="ECO:0000256" key="5">
    <source>
        <dbReference type="ARBA" id="ARBA00023180"/>
    </source>
</evidence>
<comment type="caution">
    <text evidence="6">The sequence shown here is derived from an EMBL/GenBank/DDBJ whole genome shotgun (WGS) entry which is preliminary data.</text>
</comment>
<dbReference type="Proteomes" id="UP000707451">
    <property type="component" value="Unassembled WGS sequence"/>
</dbReference>
<name>A0A9P8BTC3_9FUNG</name>
<keyword evidence="5" id="KW-0325">Glycoprotein</keyword>